<evidence type="ECO:0000313" key="7">
    <source>
        <dbReference type="Proteomes" id="UP000262583"/>
    </source>
</evidence>
<dbReference type="PANTHER" id="PTHR11228:SF7">
    <property type="entry name" value="PQQA PEPTIDE CYCLASE"/>
    <property type="match status" value="1"/>
</dbReference>
<accession>A0A2Z4Y2S0</accession>
<evidence type="ECO:0000256" key="4">
    <source>
        <dbReference type="ARBA" id="ARBA00023014"/>
    </source>
</evidence>
<sequence>MCSRWVQRPAKYYRSLPAEVVGPAPLVLADGTFDFLTYLEFGTYLLRLRELVQVGGTLCLARRKGLEDAFFPFRGDAFFRKELPQIWELDFAEPHFHEVSDVLIWEFRGRRPPEEADAARAKLPWRHLAHVFDFAGTNLRPPRYAWIPATFRCNLRCRTCSVRNSPPGQDISDELIDAIFDAVGEHLEWVNVTGIGEPFFARTWPHLHRRIRERPYRWMDIVTNGLLLREDDVREMMKPENPTILLISIDGARKETFEYIRDRAKWERLLEVIAMVRRIREEMKPGPHFVWGLDFVAVRDNVAELLELIPMAAEWGMEFLIVIEMGDWVQNRDFFREQALRFYPELANEYYRKARELAARYPFQVVSIPPDYTPEAIAAMKQLTEDRTPPRKPLISAARLFANWVVKGRVGRMVLKRALPAVDWYLTHPVGLPRRMRSWLRQQVGMSRYETLGEFRRVHGFCEVIAERIYFHVDGETALCCGMLEPKFGKFDPRNFQEHWNSPSLRDFRLMNLLGYPHGACFYCTLPYGLPEKNPENFIAAHRVKPSANRLAFLLRKLRRNLSE</sequence>
<dbReference type="PANTHER" id="PTHR11228">
    <property type="entry name" value="RADICAL SAM DOMAIN PROTEIN"/>
    <property type="match status" value="1"/>
</dbReference>
<dbReference type="AlphaFoldDB" id="A0A2Z4Y2S0"/>
<dbReference type="SFLD" id="SFLDG01067">
    <property type="entry name" value="SPASM/twitch_domain_containing"/>
    <property type="match status" value="1"/>
</dbReference>
<dbReference type="Pfam" id="PF13186">
    <property type="entry name" value="SPASM"/>
    <property type="match status" value="1"/>
</dbReference>
<organism evidence="6 7">
    <name type="scientific">Sumerlaea chitinivorans</name>
    <dbReference type="NCBI Taxonomy" id="2250252"/>
    <lineage>
        <taxon>Bacteria</taxon>
        <taxon>Candidatus Sumerlaeota</taxon>
        <taxon>Candidatus Sumerlaeia</taxon>
        <taxon>Candidatus Sumerlaeales</taxon>
        <taxon>Candidatus Sumerlaeaceae</taxon>
        <taxon>Candidatus Sumerlaea</taxon>
    </lineage>
</organism>
<dbReference type="CDD" id="cd01335">
    <property type="entry name" value="Radical_SAM"/>
    <property type="match status" value="1"/>
</dbReference>
<gene>
    <name evidence="6" type="ORF">BRCON_0058</name>
</gene>
<dbReference type="PROSITE" id="PS51918">
    <property type="entry name" value="RADICAL_SAM"/>
    <property type="match status" value="1"/>
</dbReference>
<evidence type="ECO:0000256" key="1">
    <source>
        <dbReference type="ARBA" id="ARBA00022691"/>
    </source>
</evidence>
<keyword evidence="3" id="KW-0408">Iron</keyword>
<feature type="domain" description="Radical SAM core" evidence="5">
    <location>
        <begin position="139"/>
        <end position="353"/>
    </location>
</feature>
<evidence type="ECO:0000256" key="2">
    <source>
        <dbReference type="ARBA" id="ARBA00022723"/>
    </source>
</evidence>
<name>A0A2Z4Y2S0_SUMC1</name>
<dbReference type="GO" id="GO:0046872">
    <property type="term" value="F:metal ion binding"/>
    <property type="evidence" value="ECO:0007669"/>
    <property type="project" value="UniProtKB-KW"/>
</dbReference>
<dbReference type="Pfam" id="PF04055">
    <property type="entry name" value="Radical_SAM"/>
    <property type="match status" value="1"/>
</dbReference>
<dbReference type="KEGG" id="schv:BRCON_0058"/>
<dbReference type="SMART" id="SM00729">
    <property type="entry name" value="Elp3"/>
    <property type="match status" value="1"/>
</dbReference>
<dbReference type="SFLD" id="SFLDS00029">
    <property type="entry name" value="Radical_SAM"/>
    <property type="match status" value="1"/>
</dbReference>
<dbReference type="InterPro" id="IPR058240">
    <property type="entry name" value="rSAM_sf"/>
</dbReference>
<protein>
    <submittedName>
        <fullName evidence="6">Radical SAM domain protein</fullName>
    </submittedName>
</protein>
<evidence type="ECO:0000313" key="6">
    <source>
        <dbReference type="EMBL" id="AXA34835.1"/>
    </source>
</evidence>
<dbReference type="CDD" id="cd21109">
    <property type="entry name" value="SPASM"/>
    <property type="match status" value="1"/>
</dbReference>
<dbReference type="InterPro" id="IPR006638">
    <property type="entry name" value="Elp3/MiaA/NifB-like_rSAM"/>
</dbReference>
<keyword evidence="2" id="KW-0479">Metal-binding</keyword>
<proteinExistence type="predicted"/>
<dbReference type="Proteomes" id="UP000262583">
    <property type="component" value="Chromosome"/>
</dbReference>
<dbReference type="InterPro" id="IPR023885">
    <property type="entry name" value="4Fe4S-binding_SPASM_dom"/>
</dbReference>
<dbReference type="InterPro" id="IPR013785">
    <property type="entry name" value="Aldolase_TIM"/>
</dbReference>
<keyword evidence="1" id="KW-0949">S-adenosyl-L-methionine</keyword>
<keyword evidence="4" id="KW-0411">Iron-sulfur</keyword>
<dbReference type="SUPFAM" id="SSF102114">
    <property type="entry name" value="Radical SAM enzymes"/>
    <property type="match status" value="1"/>
</dbReference>
<dbReference type="GO" id="GO:0051536">
    <property type="term" value="F:iron-sulfur cluster binding"/>
    <property type="evidence" value="ECO:0007669"/>
    <property type="project" value="UniProtKB-KW"/>
</dbReference>
<dbReference type="EMBL" id="CP030759">
    <property type="protein sequence ID" value="AXA34835.1"/>
    <property type="molecule type" value="Genomic_DNA"/>
</dbReference>
<dbReference type="InterPro" id="IPR050377">
    <property type="entry name" value="Radical_SAM_PqqE_MftC-like"/>
</dbReference>
<evidence type="ECO:0000256" key="3">
    <source>
        <dbReference type="ARBA" id="ARBA00023004"/>
    </source>
</evidence>
<evidence type="ECO:0000259" key="5">
    <source>
        <dbReference type="PROSITE" id="PS51918"/>
    </source>
</evidence>
<dbReference type="GO" id="GO:0003824">
    <property type="term" value="F:catalytic activity"/>
    <property type="evidence" value="ECO:0007669"/>
    <property type="project" value="InterPro"/>
</dbReference>
<dbReference type="InterPro" id="IPR007197">
    <property type="entry name" value="rSAM"/>
</dbReference>
<reference evidence="6 7" key="1">
    <citation type="submission" date="2018-05" db="EMBL/GenBank/DDBJ databases">
        <title>A metagenomic window into the 2 km-deep terrestrial subsurface aquifer revealed taxonomically and functionally diverse microbial community comprising novel uncultured bacterial lineages.</title>
        <authorList>
            <person name="Kadnikov V.V."/>
            <person name="Mardanov A.V."/>
            <person name="Beletsky A.V."/>
            <person name="Banks D."/>
            <person name="Pimenov N.V."/>
            <person name="Frank Y.A."/>
            <person name="Karnachuk O.V."/>
            <person name="Ravin N.V."/>
        </authorList>
    </citation>
    <scope>NUCLEOTIDE SEQUENCE [LARGE SCALE GENOMIC DNA]</scope>
    <source>
        <strain evidence="6">BY</strain>
    </source>
</reference>
<dbReference type="Gene3D" id="3.20.20.70">
    <property type="entry name" value="Aldolase class I"/>
    <property type="match status" value="2"/>
</dbReference>